<keyword evidence="2" id="KW-0804">Transcription</keyword>
<dbReference type="InterPro" id="IPR029016">
    <property type="entry name" value="GAF-like_dom_sf"/>
</dbReference>
<evidence type="ECO:0000256" key="2">
    <source>
        <dbReference type="ARBA" id="ARBA00023163"/>
    </source>
</evidence>
<dbReference type="SMART" id="SM01012">
    <property type="entry name" value="ANTAR"/>
    <property type="match status" value="1"/>
</dbReference>
<dbReference type="Gene3D" id="1.10.10.10">
    <property type="entry name" value="Winged helix-like DNA-binding domain superfamily/Winged helix DNA-binding domain"/>
    <property type="match status" value="1"/>
</dbReference>
<feature type="domain" description="ANTAR" evidence="4">
    <location>
        <begin position="171"/>
        <end position="232"/>
    </location>
</feature>
<evidence type="ECO:0000313" key="6">
    <source>
        <dbReference type="Proteomes" id="UP000623461"/>
    </source>
</evidence>
<keyword evidence="1" id="KW-0805">Transcription regulation</keyword>
<comment type="caution">
    <text evidence="5">The sequence shown here is derived from an EMBL/GenBank/DDBJ whole genome shotgun (WGS) entry which is preliminary data.</text>
</comment>
<feature type="region of interest" description="Disordered" evidence="3">
    <location>
        <begin position="243"/>
        <end position="262"/>
    </location>
</feature>
<name>A0ABQ2HXI2_9MICO</name>
<accession>A0ABQ2HXI2</accession>
<dbReference type="Gene3D" id="3.30.450.40">
    <property type="match status" value="1"/>
</dbReference>
<evidence type="ECO:0000256" key="1">
    <source>
        <dbReference type="ARBA" id="ARBA00023015"/>
    </source>
</evidence>
<keyword evidence="6" id="KW-1185">Reference proteome</keyword>
<dbReference type="RefSeq" id="WP_052358306.1">
    <property type="nucleotide sequence ID" value="NZ_BMNZ01000003.1"/>
</dbReference>
<dbReference type="EMBL" id="BMNZ01000003">
    <property type="protein sequence ID" value="GGM93660.1"/>
    <property type="molecule type" value="Genomic_DNA"/>
</dbReference>
<dbReference type="InterPro" id="IPR036388">
    <property type="entry name" value="WH-like_DNA-bd_sf"/>
</dbReference>
<feature type="compositionally biased region" description="Basic and acidic residues" evidence="3">
    <location>
        <begin position="250"/>
        <end position="262"/>
    </location>
</feature>
<dbReference type="Proteomes" id="UP000623461">
    <property type="component" value="Unassembled WGS sequence"/>
</dbReference>
<protein>
    <submittedName>
        <fullName evidence="5">Transcriptional regulator</fullName>
    </submittedName>
</protein>
<dbReference type="SUPFAM" id="SSF52172">
    <property type="entry name" value="CheY-like"/>
    <property type="match status" value="1"/>
</dbReference>
<evidence type="ECO:0000256" key="3">
    <source>
        <dbReference type="SAM" id="MobiDB-lite"/>
    </source>
</evidence>
<evidence type="ECO:0000259" key="4">
    <source>
        <dbReference type="PROSITE" id="PS50921"/>
    </source>
</evidence>
<gene>
    <name evidence="5" type="ORF">GCM10009721_19640</name>
</gene>
<organism evidence="5 6">
    <name type="scientific">Terrabacter tumescens</name>
    <dbReference type="NCBI Taxonomy" id="60443"/>
    <lineage>
        <taxon>Bacteria</taxon>
        <taxon>Bacillati</taxon>
        <taxon>Actinomycetota</taxon>
        <taxon>Actinomycetes</taxon>
        <taxon>Micrococcales</taxon>
        <taxon>Intrasporangiaceae</taxon>
        <taxon>Terrabacter</taxon>
    </lineage>
</organism>
<reference evidence="6" key="1">
    <citation type="journal article" date="2019" name="Int. J. Syst. Evol. Microbiol.">
        <title>The Global Catalogue of Microorganisms (GCM) 10K type strain sequencing project: providing services to taxonomists for standard genome sequencing and annotation.</title>
        <authorList>
            <consortium name="The Broad Institute Genomics Platform"/>
            <consortium name="The Broad Institute Genome Sequencing Center for Infectious Disease"/>
            <person name="Wu L."/>
            <person name="Ma J."/>
        </authorList>
    </citation>
    <scope>NUCLEOTIDE SEQUENCE [LARGE SCALE GENOMIC DNA]</scope>
    <source>
        <strain evidence="6">JCM 1365</strain>
    </source>
</reference>
<dbReference type="Pfam" id="PF03861">
    <property type="entry name" value="ANTAR"/>
    <property type="match status" value="1"/>
</dbReference>
<proteinExistence type="predicted"/>
<sequence>MGGNELQVDDELREVAESFAQLGVELESMGPAAALDAVARMAVERVPGATCASITTFSHGRFRTVAATDDRARRADDIQYALGSGPCLDAIVEDALYRPRDLRHDSRWPEYGAKVSSELGLLSMLSYRLGHETEETIDGLNIYADEVAAFDERAELVGLMLATHGALAVALAANQQHVENLQKALVTNREIGVAMGILMARHQVTRDQAFGLLRMASQNANRKLREVAQQVADTGALPAIVRGRTPATAVEHEPAPSRDAPG</sequence>
<dbReference type="PROSITE" id="PS50921">
    <property type="entry name" value="ANTAR"/>
    <property type="match status" value="1"/>
</dbReference>
<evidence type="ECO:0000313" key="5">
    <source>
        <dbReference type="EMBL" id="GGM93660.1"/>
    </source>
</evidence>
<dbReference type="InterPro" id="IPR005561">
    <property type="entry name" value="ANTAR"/>
</dbReference>
<dbReference type="SUPFAM" id="SSF55781">
    <property type="entry name" value="GAF domain-like"/>
    <property type="match status" value="1"/>
</dbReference>
<dbReference type="PIRSF" id="PIRSF036625">
    <property type="entry name" value="GAF_ANTAR"/>
    <property type="match status" value="1"/>
</dbReference>
<dbReference type="InterPro" id="IPR012074">
    <property type="entry name" value="GAF_ANTAR"/>
</dbReference>
<dbReference type="InterPro" id="IPR011006">
    <property type="entry name" value="CheY-like_superfamily"/>
</dbReference>